<dbReference type="Proteomes" id="UP001515500">
    <property type="component" value="Chromosome 5"/>
</dbReference>
<dbReference type="GeneID" id="120260064"/>
<sequence>MGGMASALAARFAFFPPTPPSYRVDASVGRLTLEGMPGRVGNAEVRILETRRGNEIVAVYVRHASAKLTVLYSHGNAADLGQLSELFAELSTHLRVNLMGYDYSGYGRSSGKPSEQNTYADIEAAYKCLLETYGAHEEDIILYGQSVGSGPTLDLAMRLPCLRAVVLHSPILSGLRVMYPLKHTYWFDIYKNIDKIPQVQCPVLVIHGTEDDVVDFSHGKKLWELSKEKYEPLWVKGGNHCDLELFPEYIRHLKKFISAMEQSPATRNESTKSSDPSDSPRPSIGCFEISRKSTDQGSKSTPMTDNKEKHRHSTDQREKPIDSTEKKEKPRKSLDNSDKKSNHMDNHEKPRNSIDRFGEIMRSVSLCNINCFRPTARGFEG</sequence>
<dbReference type="SUPFAM" id="SSF53474">
    <property type="entry name" value="alpha/beta-Hydrolases"/>
    <property type="match status" value="1"/>
</dbReference>
<dbReference type="Gene3D" id="3.40.50.1820">
    <property type="entry name" value="alpha/beta hydrolase"/>
    <property type="match status" value="1"/>
</dbReference>
<feature type="compositionally biased region" description="Low complexity" evidence="1">
    <location>
        <begin position="273"/>
        <end position="283"/>
    </location>
</feature>
<reference evidence="4" key="1">
    <citation type="submission" date="2025-08" db="UniProtKB">
        <authorList>
            <consortium name="RefSeq"/>
        </authorList>
    </citation>
    <scope>IDENTIFICATION</scope>
</reference>
<dbReference type="PANTHER" id="PTHR12277:SF81">
    <property type="entry name" value="PROTEIN ABHD13"/>
    <property type="match status" value="1"/>
</dbReference>
<feature type="region of interest" description="Disordered" evidence="1">
    <location>
        <begin position="261"/>
        <end position="357"/>
    </location>
</feature>
<keyword evidence="3" id="KW-1185">Reference proteome</keyword>
<dbReference type="PANTHER" id="PTHR12277">
    <property type="entry name" value="ALPHA/BETA HYDROLASE DOMAIN-CONTAINING PROTEIN"/>
    <property type="match status" value="1"/>
</dbReference>
<evidence type="ECO:0000259" key="2">
    <source>
        <dbReference type="Pfam" id="PF12146"/>
    </source>
</evidence>
<dbReference type="RefSeq" id="XP_039123442.1">
    <property type="nucleotide sequence ID" value="XM_039267508.1"/>
</dbReference>
<dbReference type="InterPro" id="IPR022742">
    <property type="entry name" value="Hydrolase_4"/>
</dbReference>
<feature type="compositionally biased region" description="Polar residues" evidence="1">
    <location>
        <begin position="295"/>
        <end position="304"/>
    </location>
</feature>
<organism evidence="3 4">
    <name type="scientific">Dioscorea cayennensis subsp. rotundata</name>
    <name type="common">White Guinea yam</name>
    <name type="synonym">Dioscorea rotundata</name>
    <dbReference type="NCBI Taxonomy" id="55577"/>
    <lineage>
        <taxon>Eukaryota</taxon>
        <taxon>Viridiplantae</taxon>
        <taxon>Streptophyta</taxon>
        <taxon>Embryophyta</taxon>
        <taxon>Tracheophyta</taxon>
        <taxon>Spermatophyta</taxon>
        <taxon>Magnoliopsida</taxon>
        <taxon>Liliopsida</taxon>
        <taxon>Dioscoreales</taxon>
        <taxon>Dioscoreaceae</taxon>
        <taxon>Dioscorea</taxon>
    </lineage>
</organism>
<name>A0AB40B886_DIOCR</name>
<protein>
    <submittedName>
        <fullName evidence="4">Alpha/beta hydrolase domain-containing protein 17C-like</fullName>
    </submittedName>
</protein>
<accession>A0AB40B886</accession>
<proteinExistence type="predicted"/>
<dbReference type="Pfam" id="PF12146">
    <property type="entry name" value="Hydrolase_4"/>
    <property type="match status" value="1"/>
</dbReference>
<feature type="compositionally biased region" description="Basic and acidic residues" evidence="1">
    <location>
        <begin position="305"/>
        <end position="357"/>
    </location>
</feature>
<evidence type="ECO:0000313" key="3">
    <source>
        <dbReference type="Proteomes" id="UP001515500"/>
    </source>
</evidence>
<dbReference type="AlphaFoldDB" id="A0AB40B886"/>
<evidence type="ECO:0000256" key="1">
    <source>
        <dbReference type="SAM" id="MobiDB-lite"/>
    </source>
</evidence>
<feature type="domain" description="Serine aminopeptidase S33" evidence="2">
    <location>
        <begin position="66"/>
        <end position="173"/>
    </location>
</feature>
<evidence type="ECO:0000313" key="4">
    <source>
        <dbReference type="RefSeq" id="XP_039123442.1"/>
    </source>
</evidence>
<gene>
    <name evidence="4" type="primary">LOC120260064</name>
</gene>
<dbReference type="InterPro" id="IPR029058">
    <property type="entry name" value="AB_hydrolase_fold"/>
</dbReference>